<reference evidence="2 3" key="1">
    <citation type="submission" date="2020-05" db="EMBL/GenBank/DDBJ databases">
        <title>Vigna angularis (adzuki bean) Var. LongXiaoDou No. 4 denovo assembly.</title>
        <authorList>
            <person name="Xiang H."/>
        </authorList>
    </citation>
    <scope>NUCLEOTIDE SEQUENCE [LARGE SCALE GENOMIC DNA]</scope>
    <source>
        <tissue evidence="2">Leaf</tissue>
    </source>
</reference>
<dbReference type="AlphaFoldDB" id="A0A8T0KUX2"/>
<organism evidence="2 3">
    <name type="scientific">Phaseolus angularis</name>
    <name type="common">Azuki bean</name>
    <name type="synonym">Vigna angularis</name>
    <dbReference type="NCBI Taxonomy" id="3914"/>
    <lineage>
        <taxon>Eukaryota</taxon>
        <taxon>Viridiplantae</taxon>
        <taxon>Streptophyta</taxon>
        <taxon>Embryophyta</taxon>
        <taxon>Tracheophyta</taxon>
        <taxon>Spermatophyta</taxon>
        <taxon>Magnoliopsida</taxon>
        <taxon>eudicotyledons</taxon>
        <taxon>Gunneridae</taxon>
        <taxon>Pentapetalae</taxon>
        <taxon>rosids</taxon>
        <taxon>fabids</taxon>
        <taxon>Fabales</taxon>
        <taxon>Fabaceae</taxon>
        <taxon>Papilionoideae</taxon>
        <taxon>50 kb inversion clade</taxon>
        <taxon>NPAAA clade</taxon>
        <taxon>indigoferoid/millettioid clade</taxon>
        <taxon>Phaseoleae</taxon>
        <taxon>Vigna</taxon>
    </lineage>
</organism>
<sequence length="270" mass="31587">MFLARRRFHPPPQDPPPLPKARVRHKLKDLFVSSPPPPLNEDKTIFHQQQQQRKEEEEEEENKDQPVELIPNRPEPPPSHRISLPGRSAAALRPVSSVFRYRLLRRAWRRKIPRPSPRRSHVLAAASSSPPRVLAASTVVDVVGEEEEKKRVWCLRMIGKRRGHAMVHEKHVTMIAWLLAHIFWKKKTYWMLYLNALPTDFWHESPITAAAWQSNRNVRKDTIDPRSFSIISCAAVLHAWCQIEVEKHEAVNRQRFSRLSFCMMPDQGHF</sequence>
<evidence type="ECO:0000313" key="2">
    <source>
        <dbReference type="EMBL" id="KAG2403514.1"/>
    </source>
</evidence>
<name>A0A8T0KUX2_PHAAN</name>
<dbReference type="Proteomes" id="UP000743370">
    <property type="component" value="Unassembled WGS sequence"/>
</dbReference>
<dbReference type="PANTHER" id="PTHR34542">
    <property type="entry name" value="OS08G0359900 PROTEIN"/>
    <property type="match status" value="1"/>
</dbReference>
<protein>
    <submittedName>
        <fullName evidence="2">Uncharacterized protein</fullName>
    </submittedName>
</protein>
<comment type="caution">
    <text evidence="2">The sequence shown here is derived from an EMBL/GenBank/DDBJ whole genome shotgun (WGS) entry which is preliminary data.</text>
</comment>
<gene>
    <name evidence="2" type="ORF">HKW66_Vig0188010</name>
</gene>
<evidence type="ECO:0000256" key="1">
    <source>
        <dbReference type="SAM" id="MobiDB-lite"/>
    </source>
</evidence>
<feature type="region of interest" description="Disordered" evidence="1">
    <location>
        <begin position="1"/>
        <end position="87"/>
    </location>
</feature>
<proteinExistence type="predicted"/>
<dbReference type="PANTHER" id="PTHR34542:SF6">
    <property type="entry name" value="50S RIBOSOMAL-LIKE PROTEIN"/>
    <property type="match status" value="1"/>
</dbReference>
<dbReference type="EMBL" id="JABFOF010000003">
    <property type="protein sequence ID" value="KAG2403514.1"/>
    <property type="molecule type" value="Genomic_DNA"/>
</dbReference>
<evidence type="ECO:0000313" key="3">
    <source>
        <dbReference type="Proteomes" id="UP000743370"/>
    </source>
</evidence>
<feature type="compositionally biased region" description="Pro residues" evidence="1">
    <location>
        <begin position="10"/>
        <end position="19"/>
    </location>
</feature>
<accession>A0A8T0KUX2</accession>